<dbReference type="Pfam" id="PF18369">
    <property type="entry name" value="PKS_DE"/>
    <property type="match status" value="1"/>
</dbReference>
<dbReference type="Proteomes" id="UP001589693">
    <property type="component" value="Unassembled WGS sequence"/>
</dbReference>
<dbReference type="InterPro" id="IPR016036">
    <property type="entry name" value="Malonyl_transacylase_ACP-bd"/>
</dbReference>
<dbReference type="SMART" id="SM00829">
    <property type="entry name" value="PKS_ER"/>
    <property type="match status" value="1"/>
</dbReference>
<dbReference type="SMART" id="SM00823">
    <property type="entry name" value="PKS_PP"/>
    <property type="match status" value="4"/>
</dbReference>
<gene>
    <name evidence="10" type="ORF">ACFFQA_07235</name>
</gene>
<feature type="region of interest" description="C-terminal hotdog fold" evidence="6">
    <location>
        <begin position="1142"/>
        <end position="1277"/>
    </location>
</feature>
<dbReference type="InterPro" id="IPR002364">
    <property type="entry name" value="Quin_OxRdtase/zeta-crystal_CS"/>
</dbReference>
<reference evidence="10 11" key="1">
    <citation type="submission" date="2024-09" db="EMBL/GenBank/DDBJ databases">
        <authorList>
            <person name="Sun Q."/>
            <person name="Mori K."/>
        </authorList>
    </citation>
    <scope>NUCLEOTIDE SEQUENCE [LARGE SCALE GENOMIC DNA]</scope>
    <source>
        <strain evidence="10 11">TBRC 7907</strain>
    </source>
</reference>
<dbReference type="InterPro" id="IPR055123">
    <property type="entry name" value="SpnB-like_Rossmann"/>
</dbReference>
<evidence type="ECO:0000259" key="8">
    <source>
        <dbReference type="PROSITE" id="PS52004"/>
    </source>
</evidence>
<dbReference type="Gene3D" id="3.10.129.110">
    <property type="entry name" value="Polyketide synthase dehydratase"/>
    <property type="match status" value="2"/>
</dbReference>
<dbReference type="Pfam" id="PF21089">
    <property type="entry name" value="PKS_DH_N"/>
    <property type="match status" value="2"/>
</dbReference>
<dbReference type="PANTHER" id="PTHR43775">
    <property type="entry name" value="FATTY ACID SYNTHASE"/>
    <property type="match status" value="1"/>
</dbReference>
<feature type="active site" description="Proton acceptor; for dehydratase activity" evidence="6">
    <location>
        <position position="3084"/>
    </location>
</feature>
<feature type="domain" description="Carrier" evidence="7">
    <location>
        <begin position="16"/>
        <end position="91"/>
    </location>
</feature>
<feature type="domain" description="PKS/mFAS DH" evidence="9">
    <location>
        <begin position="1005"/>
        <end position="1277"/>
    </location>
</feature>
<dbReference type="SMART" id="SM00827">
    <property type="entry name" value="PKS_AT"/>
    <property type="match status" value="3"/>
</dbReference>
<feature type="domain" description="Carrier" evidence="7">
    <location>
        <begin position="2073"/>
        <end position="2148"/>
    </location>
</feature>
<dbReference type="NCBIfam" id="NF045894">
    <property type="entry name" value="PKS_plus_SDR"/>
    <property type="match status" value="1"/>
</dbReference>
<dbReference type="Pfam" id="PF13602">
    <property type="entry name" value="ADH_zinc_N_2"/>
    <property type="match status" value="1"/>
</dbReference>
<dbReference type="PROSITE" id="PS01162">
    <property type="entry name" value="QOR_ZETA_CRYSTAL"/>
    <property type="match status" value="1"/>
</dbReference>
<dbReference type="Gene3D" id="1.10.1200.10">
    <property type="entry name" value="ACP-like"/>
    <property type="match status" value="4"/>
</dbReference>
<dbReference type="SUPFAM" id="SSF53901">
    <property type="entry name" value="Thiolase-like"/>
    <property type="match status" value="3"/>
</dbReference>
<dbReference type="Pfam" id="PF08659">
    <property type="entry name" value="KR"/>
    <property type="match status" value="3"/>
</dbReference>
<dbReference type="InterPro" id="IPR006162">
    <property type="entry name" value="Ppantetheine_attach_site"/>
</dbReference>
<dbReference type="Pfam" id="PF14765">
    <property type="entry name" value="PS-DH"/>
    <property type="match status" value="2"/>
</dbReference>
<dbReference type="InterPro" id="IPR009081">
    <property type="entry name" value="PP-bd_ACP"/>
</dbReference>
<dbReference type="Gene3D" id="3.30.70.3290">
    <property type="match status" value="3"/>
</dbReference>
<keyword evidence="2" id="KW-0597">Phosphoprotein</keyword>
<dbReference type="InterPro" id="IPR020841">
    <property type="entry name" value="PKS_Beta-ketoAc_synthase_dom"/>
</dbReference>
<dbReference type="SUPFAM" id="SSF51735">
    <property type="entry name" value="NAD(P)-binding Rossmann-fold domains"/>
    <property type="match status" value="7"/>
</dbReference>
<dbReference type="Gene3D" id="3.90.180.10">
    <property type="entry name" value="Medium-chain alcohol dehydrogenases, catalytic domain"/>
    <property type="match status" value="1"/>
</dbReference>
<name>A0ABV5ZS65_9PSEU</name>
<feature type="region of interest" description="N-terminal hotdog fold" evidence="6">
    <location>
        <begin position="3052"/>
        <end position="3175"/>
    </location>
</feature>
<dbReference type="Gene3D" id="6.10.140.1830">
    <property type="match status" value="1"/>
</dbReference>
<dbReference type="CDD" id="cd08956">
    <property type="entry name" value="KR_3_FAS_SDR_x"/>
    <property type="match status" value="2"/>
</dbReference>
<feature type="region of interest" description="C-terminal hotdog fold" evidence="6">
    <location>
        <begin position="3187"/>
        <end position="3324"/>
    </location>
</feature>
<dbReference type="InterPro" id="IPR049552">
    <property type="entry name" value="PKS_DH_N"/>
</dbReference>
<dbReference type="InterPro" id="IPR014031">
    <property type="entry name" value="Ketoacyl_synth_C"/>
</dbReference>
<dbReference type="Pfam" id="PF00109">
    <property type="entry name" value="ketoacyl-synt"/>
    <property type="match status" value="3"/>
</dbReference>
<keyword evidence="4" id="KW-0511">Multifunctional enzyme</keyword>
<feature type="active site" description="Proton acceptor; for dehydratase activity" evidence="6">
    <location>
        <position position="1037"/>
    </location>
</feature>
<dbReference type="SUPFAM" id="SSF50129">
    <property type="entry name" value="GroES-like"/>
    <property type="match status" value="1"/>
</dbReference>
<feature type="active site" description="Proton donor; for dehydratase activity" evidence="6">
    <location>
        <position position="1201"/>
    </location>
</feature>
<keyword evidence="5" id="KW-0012">Acyltransferase</keyword>
<dbReference type="InterPro" id="IPR041618">
    <property type="entry name" value="PKS_DE"/>
</dbReference>
<dbReference type="EMBL" id="JBHLZU010000006">
    <property type="protein sequence ID" value="MFB9903726.1"/>
    <property type="molecule type" value="Genomic_DNA"/>
</dbReference>
<evidence type="ECO:0000256" key="3">
    <source>
        <dbReference type="ARBA" id="ARBA00022679"/>
    </source>
</evidence>
<dbReference type="PROSITE" id="PS00012">
    <property type="entry name" value="PHOSPHOPANTETHEINE"/>
    <property type="match status" value="2"/>
</dbReference>
<dbReference type="Pfam" id="PF16197">
    <property type="entry name" value="KAsynt_C_assoc"/>
    <property type="match status" value="3"/>
</dbReference>
<feature type="active site" description="Proton donor; for dehydratase activity" evidence="6">
    <location>
        <position position="3246"/>
    </location>
</feature>
<dbReference type="SUPFAM" id="SSF47336">
    <property type="entry name" value="ACP-like"/>
    <property type="match status" value="4"/>
</dbReference>
<dbReference type="InterPro" id="IPR049551">
    <property type="entry name" value="PKS_DH_C"/>
</dbReference>
<dbReference type="InterPro" id="IPR016035">
    <property type="entry name" value="Acyl_Trfase/lysoPLipase"/>
</dbReference>
<dbReference type="Pfam" id="PF22953">
    <property type="entry name" value="SpnB_Rossmann"/>
    <property type="match status" value="2"/>
</dbReference>
<comment type="caution">
    <text evidence="10">The sequence shown here is derived from an EMBL/GenBank/DDBJ whole genome shotgun (WGS) entry which is preliminary data.</text>
</comment>
<dbReference type="InterPro" id="IPR018201">
    <property type="entry name" value="Ketoacyl_synth_AS"/>
</dbReference>
<organism evidence="10 11">
    <name type="scientific">Allokutzneria oryzae</name>
    <dbReference type="NCBI Taxonomy" id="1378989"/>
    <lineage>
        <taxon>Bacteria</taxon>
        <taxon>Bacillati</taxon>
        <taxon>Actinomycetota</taxon>
        <taxon>Actinomycetes</taxon>
        <taxon>Pseudonocardiales</taxon>
        <taxon>Pseudonocardiaceae</taxon>
        <taxon>Allokutzneria</taxon>
    </lineage>
</organism>
<dbReference type="SUPFAM" id="SSF55048">
    <property type="entry name" value="Probable ACP-binding domain of malonyl-CoA ACP transacylase"/>
    <property type="match status" value="3"/>
</dbReference>
<protein>
    <submittedName>
        <fullName evidence="10">Type I polyketide synthase</fullName>
    </submittedName>
</protein>
<feature type="domain" description="Ketosynthase family 3 (KS3)" evidence="8">
    <location>
        <begin position="2167"/>
        <end position="2591"/>
    </location>
</feature>
<dbReference type="Pfam" id="PF08240">
    <property type="entry name" value="ADH_N"/>
    <property type="match status" value="1"/>
</dbReference>
<dbReference type="InterPro" id="IPR057326">
    <property type="entry name" value="KR_dom"/>
</dbReference>
<feature type="domain" description="PKS/mFAS DH" evidence="9">
    <location>
        <begin position="3052"/>
        <end position="3324"/>
    </location>
</feature>
<evidence type="ECO:0000313" key="10">
    <source>
        <dbReference type="EMBL" id="MFB9903726.1"/>
    </source>
</evidence>
<sequence>MFSHRLAELSEAERDRVLLELVRAEAAAALELPGPEGLAPDRPLRELGLHSLAAVELHRRLTEATGLDLPVTLAFDYPTPLALAQHLLAESLGLGTAVIAPSASAGSDEPIAIVGMGCRFPGGLDSPQRLWEFLLAGGDAISEFPTDRGWDLDALYDPDPERVGTSYTRSGGFLHDAAEFDPVFFGINPREASAMEPQQRLVLETSWEALERAGIRPKSLRGSQTGVFVGAEPQEYGPRLHEAPEGTEGYLVTGVTTSVASGRIAYTLGLEGPTVSVDTACSSSLVAVHLAAQALRAGECSLALAGGVSVMSNPGSFVAFSRQRALSVDGRCKPFAAAADGTGWGEGAGMIVLERLSDARRNGREVLAVLRGSAINQDGASNGLTAPNGPSQQRLILQTLANCGLKPDEVDAVEAHGTGTTLGDPIEAQALLATYGRERAPERPLLLGSVKSNIGHTQAAAGVAGVIKMVLALRNGVLPRTINIDAPSPHIDWSSGAVSLLTENVDWTPNGHPRRAGVSSFGMSGTNAHVIIEEAEPSEPVEPQGVAVDEPAWMLPFVLSGRSREALRAQAVRLREHLDGEEDAALADLSYSLTGTRELFEHRGVVVAGTRDALVSGLDALAEDRAEPGVVTGVAEGAPRVVFVFPGQGSQWTGMAVELLETAPAFRAEIEACALALEPFVDWDLLDVLRGVDGAASLERVDVVQPVLFAVMVSLAALWRSHGVHPSAVVGHSQGEIAAAYVAGALSLEDAAWVVALRSQAIARELAGKGGMTSVALPVDQVTERLARWDGRISVAAVNGPDSVVVSGDPQALDELFEAFDSEGIRVRRIPVDYASHSAHVESIREQLLTVLAPITPRASKVPFHSSVTGELLDTTGLDAEYWYRNLRQTVHFDQTVRGLAEQGHGIFVESSAHPVLTAGIQGAVEASGRDAVAVGSLRRDEGGLDRFLGSVAEVFVRGADVSWGPAAGRVVDLPTYAFQRERFWMETPSGVGDVAAAGLRGTEHPLLGAEVSVAVDGGLLLTGRVSLRTHPWLADHAVMGTVLLPGTAFVELAVKAGDQVGCDLLDELTLEAPLPLPERDGVVLQVWVGAAEESGRRPLRIHSRPEDAPADRPWTRHASGALAVAGTVEGFAEQVWPPAGVEPVDLDGFYDRLAATGYGYGPLFQGLRAAWTRDSEVFAEVELAEPAEAGKFGLHPALLDAALHASDLAGPADDAVRLPFAWNGVSLHANGATALRVRIAPAGKDAVSVRVADPTGAPVATVEALVSRPVSAAQLTASPAHNDSLLRLEWTDVAATPSQPTATAVVGPRMPGLAEAFTAKQVPDLASLSQVPPIVITPFVLAEHAEDIAGAAHTAAHRALALVQEWLSDERFASAKLVVLTVGAVATRSGEDVSDLVHAPLWGLLRSAISENPGRFALLDVSGDADVLPVEALLAALGAESQLAVRDGVVRAPRLARAATSAALVPPARGAWRLDAERRGTLDSLAPVPVAEAPLAAGEVRVAVRATGLNFRDVLIALGMYPDADALLGSEAAGVVTEVGAEVTDLAPGDAVMGVFEGAFGPFAVTDRRMLARVPQGWSFAQAASVPLVFTTAYYGLVDLAGLRSGESVLVHAAAGGVGMAAVQLARHLGAEVYGTASPGKWDALRGLGLADDHIASSRTLEFADAFLATSGGNGVDVVLNSLAGEFTDASLGLLPRGGRFVEMGKTDLRDPDEVAQRHSGVSYRAFDLIEAGPQRIGALLAEVLALFDSGALVPLPVRTWDLRRAPEAFRFLSTASQIGKVVLTQSSTMDSEGTVLVTGATGTLGALVARHLVTERGARHLVLTSRRGLDAPGADVLKAELEDLGATVTVAACDAADRTALAATLALIPAEHPLTAVVHAAGVLDDATLSSLTPERLDAVLRPKLDAAWNLHELTKDLDLAEFVLFSSASGVLGDAGQGNYAAANAFLDALAAHRRARGLAAVSLAWGFWDQRSGMTGHLTDADVARMARAGMLGLSSEQGLELLDAARLVDEAVLVPMRVDTTALAAVPDPHPMLRGMVRATRRSAQAATTGGASLADRLARLPVAERDRAVVELVRTQAAAVLGFSGAEAVGAQRTFRELGIDSLTAVELRNRLGAAVDARLPATLVFDYPTPTALAEYLLADVLRIAGGAVAETTAGPVAADEPIAIVGMGCRFPGEVRSPEDLWRLLVAEGDAVSAFPADRGWDIEGLYHPDPATPGRTYTREGGFLHDAGEFDPAFFGISPREALAMDPQQRLLLETSWEALEHAGIDPTSLKGTATGVFTGLTYQDYGVGLRQTPDGVEGYLATGNTASVASGRVAYTLGLEGPAITIDTACSSSLVALHLAVQSLRNGECSMALAGGVTVMTNPDMFLEFSRQRGLARDGRCKAFSSSADGFGMSEGVGVLLVERLSDARRNGHPVLAVVRGSATNQDGASNGLTAPNGPSQQRVIRRAVADAGLGLSDVDVVEAHGTGTSLGDPIEAQALLATYGQHRDRPLWLGSVKSNIGHTQAAAGVAGVIKMVMAMRHAMMPRTLHIEQPSQHIDWSAGAVALLTEKQDWPAGERPRRAAVSSFGISGTNAHVILEEADVEAAPVVTRPQREHGIPWVLSARTEEALRSQARRLGEHVAGLDPVDVGHSLVTGRAAMQHRAVVFGTEDLNALAEGLPAPGLVTGVAHSDGRAVFVFPGQGSQWAGMAVELLDTSPVFRDRMHECATALSSYVDWSLLDVLRGNEDAPGYDRVDVVQPALWAVMVSLAELWRSFGVEPSAVVGHSQGEIAAAAVAGALSLQDAAKVVALRSQAIARRLAGKGGMMSVALPVERVEERLRDWQGQVSVAAVNGPASVVVSGSPEGLDELFAQWEAEEVRVRRIPVDYASHSAQVETIREELLEILSGIRPRPATTPFYSTVTGELLDTAELDAEYWYRNLRQTVHFDQTVRGLLASEHGVFVETSAHPVLTVGIQASAEDTGAVAFAVGSLRRDEGGLDRFLLSLAEAYAHGATVEWSSLFEGAVRVELPTYPFQHQRFWLTAGAATGDVGSVGLGATEHPLLGAAVELADSGEVVLTGRIGLDTHPWLADHAAAGTILLPGTGFVELAIRAGDQLGCGRLDELTLEAPLALPERGGVRLQVLVQAADSGGHRQVVIHSRGEDADVPWTRHATGWVSPAEPGDAADLTAWPPTQAQPLSLDGVYERLAEQGYGYGPVFRGLRAAWRRGGEIFTEVELPEGVETGGFGIHPALLDAALQGTMLGSFDDDAGGIRLPFAWTGVSLHATGATVLRVRLSPAGTGAVAIDVADQNGAPVATVQSLVSRPVSAGQLSAAGHHDALFHLDWVSTVAAEPTASWAVLGDGEFASGQRYADFAALGAAEVPDIVFLPLSDAPTPDVPGSARAAAHGALNLVQSWLADERFEAARLVLVTTKAVGADVTDLVHAPVWGLLRSACSEHPDRFALVDTDGDLTEPVVRSVLAALEAGEPQLRVRGGEVFAGRVARVAAARQSTVDEAVASGTVLVTGATGTLGGLVAKHLVTAHGVRHLLLTSRRGPAAPGAEELRAELAELGAEVTIAACDAADREALRSLLAGHTLSGVVHTAGVLDDAVVTSLTPERLDAVLRPKVDAAWNLHELTSGMDLSLFVLFSSAAAVLGDAGQGNYAAANAFLDALAQHRRANGLAASSLAWGFWEQRSGMTGHLSDADVARMARSGMISMSTAEGLALFDSAPGLDLAAVAPMRLDTAALRANADTLPVVLRGLVRGPARRTVDATAPAGGSALRQQLSRLEEAEQTSVVVDLVRAQAAAVLGHDGAGSVDAGRAFKEVGFDSLTAVELRNRLNAATGLRLPATLVFDYPTPAVLAEHIRAEVLGRAAVVPPKAVVAAPVGDDPIVIVGMSCRYPGGVRSPEQLWQLLRDGVDAVSEFPANRGWDLAGLYDPDPDRHGKSYVREGGFVHDVDQFDPGFFGISPREALAMDPQQRLLLETSWEVFERAGIDPLSLRGSKTGVFAGMLGTDYATRLPSVPEGVDGYIGTGNYTSVASGRVAYTLGLEGPAITIDTACSSSLVALHWAAQSLRNGECDLALAGGVTVMSTPDAFVEFSRQRGLAQDGRCKPFASAADGTGWSEGAGMLLVERLSDARRNGHPVLAVVRGSATNQDGASNGLTAPNGPSQQRVIMQALANAGLSTQDVDVVEGHGTGTTLGDPIEAQALLATYGQDRERPLWLGSVKSNLGHTQAAAGVAGVIKMVMAMRHATMPRTLHVDEPTPHVDWSAGSVALLTEETDWPEQAGPRRAAVSSFGISGTNAHVIIEQPEDVPADRPALGERPALPWRLSGGSEAALRAQAQRLAEHLSANPGLDPVDVGFSLAATRSELEYRAVVVGADTEALTAGLRALAADLPAPGLVRGVASGLGKVVFVFPGQGSQWLGMAVELMDASPVFRAEIEACSAALESYVDWSLLDVLRGAEGAPGYDRVDVVQPALFSVLVSLAALWRSFGVEPAAVVGHSQGEIAAAYVAGALSLDDAACVVALRSQAIAQDLSGRGGMTSVALPVEQVRERLRRFEGAVSVAAVNGPASVVVSGDPEGLDELFAECEADGVRVRRIAVDYASHSAQVEIIHERLMTVLAPITPRASKVPFHSTVTGGLLDTTEMDAGYWYRNLRQPVHFAETVRTLIDSGHGVFVETSPHPVMAVGIEETVADAGANAVVVGSLRRDDGGIDRFLTSLAEAQVRGVAVDLTPALDGGRFTELPTYAFQRQRYWLDAEEPEPGEAGAAEAEFWAAVEREDLDTLAGTLDLPETEALGSVLPALSSWRRQRHELSIVDSWRYGIGWRPVADAAAPALSGTWLLVVPEDGVAGDWASAAGSALGARGAQVRTLPVAAAEGRRAELAERLAESEAVSGVVSLLGLDERPDPEHPAMSTGLAATVSLLQALGDAGIDAPLWCATSGGVSVGGSDEPVRPEQAAIWGAGRVAALEFPQRWGGLVDLPGTPDDQALARFVSVVAGTSGEDQLAVRGQAVLARRMVRAPLAVRTPRREWTPRGTVLITGGTGALAARLARWLVREGAEHVVLTSRRGAQAPGARELGAELTALGATVTVAACDVTDRESLSTLVQRMRDEGTPVTAVMHAAAVIQLGHLGETDLESFAEVLDAKVTGAKLLDELFAEEDLDAFVLFSSISSVWGSGDHGAYAAGNAYLDALAEQRRARGLRATSVAWGIWNALNDWDAGDTADREVVLRERPLRQGLPLLDPDLALTALRQVLDHDETFVAVADIDWERFVPVFTSARPSTLLDEIRDAARLLSPASTVDEPAAGGTGLAQRLATASGVERTRVLLDLVRGTAAAVLGHTGSEAVEPAKAFREHGFDSLAAVELRNKLTAATGLTLPATVVFDFPTPLALVEHLRAEMFGDDTVTVGSVHTELDRLEAALADLAADDGERAGITTHLEALLAKWTGRTVALGASAAAEAAEDRALRSATADDIFDLLDKELGAS</sequence>
<dbReference type="Gene3D" id="3.40.366.10">
    <property type="entry name" value="Malonyl-Coenzyme A Acyl Carrier Protein, domain 2"/>
    <property type="match status" value="3"/>
</dbReference>
<accession>A0ABV5ZS65</accession>
<dbReference type="CDD" id="cd05195">
    <property type="entry name" value="enoyl_red"/>
    <property type="match status" value="1"/>
</dbReference>
<dbReference type="SMART" id="SM00822">
    <property type="entry name" value="PKS_KR"/>
    <property type="match status" value="3"/>
</dbReference>
<evidence type="ECO:0000259" key="9">
    <source>
        <dbReference type="PROSITE" id="PS52019"/>
    </source>
</evidence>
<dbReference type="InterPro" id="IPR014043">
    <property type="entry name" value="Acyl_transferase_dom"/>
</dbReference>
<dbReference type="InterPro" id="IPR036736">
    <property type="entry name" value="ACP-like_sf"/>
</dbReference>
<dbReference type="InterPro" id="IPR020807">
    <property type="entry name" value="PKS_DH"/>
</dbReference>
<dbReference type="InterPro" id="IPR032821">
    <property type="entry name" value="PKS_assoc"/>
</dbReference>
<feature type="domain" description="Carrier" evidence="7">
    <location>
        <begin position="5328"/>
        <end position="5403"/>
    </location>
</feature>
<dbReference type="InterPro" id="IPR013968">
    <property type="entry name" value="PKS_KR"/>
</dbReference>
<dbReference type="PROSITE" id="PS00606">
    <property type="entry name" value="KS3_1"/>
    <property type="match status" value="3"/>
</dbReference>
<evidence type="ECO:0000259" key="7">
    <source>
        <dbReference type="PROSITE" id="PS50075"/>
    </source>
</evidence>
<dbReference type="PROSITE" id="PS50075">
    <property type="entry name" value="CARRIER"/>
    <property type="match status" value="4"/>
</dbReference>
<evidence type="ECO:0000256" key="1">
    <source>
        <dbReference type="ARBA" id="ARBA00022450"/>
    </source>
</evidence>
<feature type="domain" description="Ketosynthase family 3 (KS3)" evidence="8">
    <location>
        <begin position="3883"/>
        <end position="4307"/>
    </location>
</feature>
<feature type="domain" description="Ketosynthase family 3 (KS3)" evidence="8">
    <location>
        <begin position="108"/>
        <end position="534"/>
    </location>
</feature>
<dbReference type="InterPro" id="IPR020806">
    <property type="entry name" value="PKS_PP-bd"/>
</dbReference>
<dbReference type="PANTHER" id="PTHR43775:SF51">
    <property type="entry name" value="INACTIVE PHENOLPHTHIOCEROL SYNTHESIS POLYKETIDE SYNTHASE TYPE I PKS1-RELATED"/>
    <property type="match status" value="1"/>
</dbReference>
<dbReference type="InterPro" id="IPR050091">
    <property type="entry name" value="PKS_NRPS_Biosynth_Enz"/>
</dbReference>
<feature type="region of interest" description="N-terminal hotdog fold" evidence="6">
    <location>
        <begin position="1005"/>
        <end position="1130"/>
    </location>
</feature>
<proteinExistence type="predicted"/>
<dbReference type="PROSITE" id="PS52004">
    <property type="entry name" value="KS3_2"/>
    <property type="match status" value="3"/>
</dbReference>
<dbReference type="Gene3D" id="3.40.47.10">
    <property type="match status" value="3"/>
</dbReference>
<dbReference type="Gene3D" id="3.40.50.11460">
    <property type="match status" value="1"/>
</dbReference>
<evidence type="ECO:0000313" key="11">
    <source>
        <dbReference type="Proteomes" id="UP001589693"/>
    </source>
</evidence>
<evidence type="ECO:0000256" key="4">
    <source>
        <dbReference type="ARBA" id="ARBA00023268"/>
    </source>
</evidence>
<dbReference type="InterPro" id="IPR042104">
    <property type="entry name" value="PKS_dehydratase_sf"/>
</dbReference>
<dbReference type="Gene3D" id="3.40.50.720">
    <property type="entry name" value="NAD(P)-binding Rossmann-like Domain"/>
    <property type="match status" value="3"/>
</dbReference>
<keyword evidence="11" id="KW-1185">Reference proteome</keyword>
<dbReference type="InterPro" id="IPR014030">
    <property type="entry name" value="Ketoacyl_synth_N"/>
</dbReference>
<dbReference type="SMART" id="SM01294">
    <property type="entry name" value="PKS_PP_betabranch"/>
    <property type="match status" value="4"/>
</dbReference>
<dbReference type="RefSeq" id="WP_377850882.1">
    <property type="nucleotide sequence ID" value="NZ_JBHLZU010000006.1"/>
</dbReference>
<dbReference type="InterPro" id="IPR049900">
    <property type="entry name" value="PKS_mFAS_DH"/>
</dbReference>
<dbReference type="InterPro" id="IPR036291">
    <property type="entry name" value="NAD(P)-bd_dom_sf"/>
</dbReference>
<evidence type="ECO:0000256" key="5">
    <source>
        <dbReference type="ARBA" id="ARBA00023315"/>
    </source>
</evidence>
<dbReference type="InterPro" id="IPR020843">
    <property type="entry name" value="ER"/>
</dbReference>
<dbReference type="Pfam" id="PF00698">
    <property type="entry name" value="Acyl_transf_1"/>
    <property type="match status" value="3"/>
</dbReference>
<dbReference type="InterPro" id="IPR013154">
    <property type="entry name" value="ADH-like_N"/>
</dbReference>
<dbReference type="InterPro" id="IPR011032">
    <property type="entry name" value="GroES-like_sf"/>
</dbReference>
<feature type="domain" description="Carrier" evidence="7">
    <location>
        <begin position="3789"/>
        <end position="3864"/>
    </location>
</feature>
<dbReference type="SMART" id="SM00825">
    <property type="entry name" value="PKS_KS"/>
    <property type="match status" value="3"/>
</dbReference>
<dbReference type="SUPFAM" id="SSF52151">
    <property type="entry name" value="FabD/lysophospholipase-like"/>
    <property type="match status" value="3"/>
</dbReference>
<dbReference type="SMART" id="SM00826">
    <property type="entry name" value="PKS_DH"/>
    <property type="match status" value="2"/>
</dbReference>
<dbReference type="InterPro" id="IPR001227">
    <property type="entry name" value="Ac_transferase_dom_sf"/>
</dbReference>
<dbReference type="CDD" id="cd08952">
    <property type="entry name" value="KR_1_SDR_x"/>
    <property type="match status" value="1"/>
</dbReference>
<dbReference type="Pfam" id="PF02801">
    <property type="entry name" value="Ketoacyl-synt_C"/>
    <property type="match status" value="3"/>
</dbReference>
<keyword evidence="3" id="KW-0808">Transferase</keyword>
<keyword evidence="1" id="KW-0596">Phosphopantetheine</keyword>
<evidence type="ECO:0000256" key="2">
    <source>
        <dbReference type="ARBA" id="ARBA00022553"/>
    </source>
</evidence>
<dbReference type="InterPro" id="IPR016039">
    <property type="entry name" value="Thiolase-like"/>
</dbReference>
<dbReference type="Pfam" id="PF00550">
    <property type="entry name" value="PP-binding"/>
    <property type="match status" value="4"/>
</dbReference>
<dbReference type="CDD" id="cd00833">
    <property type="entry name" value="PKS"/>
    <property type="match status" value="3"/>
</dbReference>
<dbReference type="PROSITE" id="PS52019">
    <property type="entry name" value="PKS_MFAS_DH"/>
    <property type="match status" value="2"/>
</dbReference>
<evidence type="ECO:0000256" key="6">
    <source>
        <dbReference type="PROSITE-ProRule" id="PRU01363"/>
    </source>
</evidence>